<feature type="binding site" evidence="13">
    <location>
        <position position="144"/>
    </location>
    <ligand>
        <name>(S)-2,3,4,5-tetrahydrodipicolinate</name>
        <dbReference type="ChEBI" id="CHEBI:16845"/>
    </ligand>
</feature>
<evidence type="ECO:0000256" key="3">
    <source>
        <dbReference type="ARBA" id="ARBA00022605"/>
    </source>
</evidence>
<gene>
    <name evidence="13 16" type="primary">dapB</name>
    <name evidence="16" type="ORF">N0B31_01915</name>
</gene>
<comment type="catalytic activity">
    <reaction evidence="12 13">
        <text>(S)-2,3,4,5-tetrahydrodipicolinate + NAD(+) + H2O = (2S,4S)-4-hydroxy-2,3,4,5-tetrahydrodipicolinate + NADH + H(+)</text>
        <dbReference type="Rhea" id="RHEA:35323"/>
        <dbReference type="ChEBI" id="CHEBI:15377"/>
        <dbReference type="ChEBI" id="CHEBI:15378"/>
        <dbReference type="ChEBI" id="CHEBI:16845"/>
        <dbReference type="ChEBI" id="CHEBI:57540"/>
        <dbReference type="ChEBI" id="CHEBI:57945"/>
        <dbReference type="ChEBI" id="CHEBI:67139"/>
        <dbReference type="EC" id="1.17.1.8"/>
    </reaction>
</comment>
<dbReference type="GO" id="GO:0005737">
    <property type="term" value="C:cytoplasm"/>
    <property type="evidence" value="ECO:0007669"/>
    <property type="project" value="UniProtKB-SubCell"/>
</dbReference>
<dbReference type="InterPro" id="IPR036291">
    <property type="entry name" value="NAD(P)-bd_dom_sf"/>
</dbReference>
<dbReference type="SUPFAM" id="SSF55347">
    <property type="entry name" value="Glyceraldehyde-3-phosphate dehydrogenase-like, C-terminal domain"/>
    <property type="match status" value="1"/>
</dbReference>
<dbReference type="PIRSF" id="PIRSF000161">
    <property type="entry name" value="DHPR"/>
    <property type="match status" value="1"/>
</dbReference>
<evidence type="ECO:0000256" key="4">
    <source>
        <dbReference type="ARBA" id="ARBA00022857"/>
    </source>
</evidence>
<feature type="domain" description="Dihydrodipicolinate reductase C-terminal" evidence="15">
    <location>
        <begin position="117"/>
        <end position="248"/>
    </location>
</feature>
<dbReference type="Gene3D" id="3.40.50.720">
    <property type="entry name" value="NAD(P)-binding Rossmann-like Domain"/>
    <property type="match status" value="1"/>
</dbReference>
<evidence type="ECO:0000256" key="5">
    <source>
        <dbReference type="ARBA" id="ARBA00022915"/>
    </source>
</evidence>
<dbReference type="GO" id="GO:0016726">
    <property type="term" value="F:oxidoreductase activity, acting on CH or CH2 groups, NAD or NADP as acceptor"/>
    <property type="evidence" value="ECO:0007669"/>
    <property type="project" value="UniProtKB-UniRule"/>
</dbReference>
<dbReference type="Proteomes" id="UP001057580">
    <property type="component" value="Chromosome"/>
</dbReference>
<keyword evidence="7 13" id="KW-0520">NAD</keyword>
<comment type="catalytic activity">
    <reaction evidence="11 13">
        <text>(S)-2,3,4,5-tetrahydrodipicolinate + NADP(+) + H2O = (2S,4S)-4-hydroxy-2,3,4,5-tetrahydrodipicolinate + NADPH + H(+)</text>
        <dbReference type="Rhea" id="RHEA:35331"/>
        <dbReference type="ChEBI" id="CHEBI:15377"/>
        <dbReference type="ChEBI" id="CHEBI:15378"/>
        <dbReference type="ChEBI" id="CHEBI:16845"/>
        <dbReference type="ChEBI" id="CHEBI:57783"/>
        <dbReference type="ChEBI" id="CHEBI:58349"/>
        <dbReference type="ChEBI" id="CHEBI:67139"/>
        <dbReference type="EC" id="1.17.1.8"/>
    </reaction>
</comment>
<dbReference type="GO" id="GO:0050661">
    <property type="term" value="F:NADP binding"/>
    <property type="evidence" value="ECO:0007669"/>
    <property type="project" value="UniProtKB-UniRule"/>
</dbReference>
<dbReference type="GO" id="GO:0019877">
    <property type="term" value="P:diaminopimelate biosynthetic process"/>
    <property type="evidence" value="ECO:0007669"/>
    <property type="project" value="UniProtKB-UniRule"/>
</dbReference>
<comment type="subcellular location">
    <subcellularLocation>
        <location evidence="13">Cytoplasm</location>
    </subcellularLocation>
</comment>
<dbReference type="InterPro" id="IPR023940">
    <property type="entry name" value="DHDPR_bac"/>
</dbReference>
<feature type="binding site" evidence="13">
    <location>
        <begin position="153"/>
        <end position="154"/>
    </location>
    <ligand>
        <name>(S)-2,3,4,5-tetrahydrodipicolinate</name>
        <dbReference type="ChEBI" id="CHEBI:16845"/>
    </ligand>
</feature>
<sequence>MPGAELGPDRVVVTGATGRMGEELLAACEERGHDVLAVSESDDDAISGADLADHLEPGDVLVDFTLPEASLGYVETAADAGVPVVIGTTGYDGAGEASIEEAAEQVPVLRASNFARGIQALLGAVREAVAALPGYDVEVTETHHNGKRDAPSGTALSILDGIDDARGDELDRKYGREGVDPREDGEVGVHVRRAGGIKGEHEVLLAGNEEVLTLTHRAESRGVFAAGALDAAEWLAGREAGLYAFEDLI</sequence>
<dbReference type="InterPro" id="IPR022663">
    <property type="entry name" value="DapB_C"/>
</dbReference>
<comment type="caution">
    <text evidence="13">Lacks conserved residue(s) required for the propagation of feature annotation.</text>
</comment>
<evidence type="ECO:0000256" key="13">
    <source>
        <dbReference type="HAMAP-Rule" id="MF_00102"/>
    </source>
</evidence>
<dbReference type="KEGG" id="ssai:N0B31_01915"/>
<keyword evidence="5 13" id="KW-0220">Diaminopimelate biosynthesis</keyword>
<dbReference type="GO" id="GO:0008839">
    <property type="term" value="F:4-hydroxy-tetrahydrodipicolinate reductase"/>
    <property type="evidence" value="ECO:0007669"/>
    <property type="project" value="UniProtKB-UniRule"/>
</dbReference>
<evidence type="ECO:0000256" key="2">
    <source>
        <dbReference type="ARBA" id="ARBA00022490"/>
    </source>
</evidence>
<dbReference type="Pfam" id="PF05173">
    <property type="entry name" value="DapB_C"/>
    <property type="match status" value="1"/>
</dbReference>
<dbReference type="CDD" id="cd02274">
    <property type="entry name" value="DHDPR_N"/>
    <property type="match status" value="1"/>
</dbReference>
<keyword evidence="8 13" id="KW-0457">Lysine biosynthesis</keyword>
<keyword evidence="3 13" id="KW-0028">Amino-acid biosynthesis</keyword>
<dbReference type="EMBL" id="CP104003">
    <property type="protein sequence ID" value="UWM55048.1"/>
    <property type="molecule type" value="Genomic_DNA"/>
</dbReference>
<accession>A0A9E7R434</accession>
<dbReference type="PANTHER" id="PTHR20836:SF0">
    <property type="entry name" value="4-HYDROXY-TETRAHYDRODIPICOLINATE REDUCTASE 1, CHLOROPLASTIC-RELATED"/>
    <property type="match status" value="1"/>
</dbReference>
<keyword evidence="6 13" id="KW-0560">Oxidoreductase</keyword>
<keyword evidence="2 13" id="KW-0963">Cytoplasm</keyword>
<evidence type="ECO:0000256" key="11">
    <source>
        <dbReference type="ARBA" id="ARBA00049080"/>
    </source>
</evidence>
<evidence type="ECO:0000256" key="10">
    <source>
        <dbReference type="ARBA" id="ARBA00038983"/>
    </source>
</evidence>
<feature type="binding site" evidence="13">
    <location>
        <begin position="111"/>
        <end position="114"/>
    </location>
    <ligand>
        <name>NAD(+)</name>
        <dbReference type="ChEBI" id="CHEBI:57540"/>
    </ligand>
</feature>
<evidence type="ECO:0000256" key="6">
    <source>
        <dbReference type="ARBA" id="ARBA00023002"/>
    </source>
</evidence>
<reference evidence="16" key="1">
    <citation type="submission" date="2022-09" db="EMBL/GenBank/DDBJ databases">
        <title>Diverse halophilic archaea isolated from saline environments.</title>
        <authorList>
            <person name="Cui H.-L."/>
        </authorList>
    </citation>
    <scope>NUCLEOTIDE SEQUENCE</scope>
    <source>
        <strain evidence="16">ZS-35-S2</strain>
    </source>
</reference>
<feature type="binding site" evidence="13">
    <location>
        <begin position="15"/>
        <end position="20"/>
    </location>
    <ligand>
        <name>NAD(+)</name>
        <dbReference type="ChEBI" id="CHEBI:57540"/>
    </ligand>
</feature>
<dbReference type="NCBIfam" id="TIGR00036">
    <property type="entry name" value="dapB"/>
    <property type="match status" value="1"/>
</dbReference>
<feature type="binding site" evidence="13">
    <location>
        <position position="40"/>
    </location>
    <ligand>
        <name>NAD(+)</name>
        <dbReference type="ChEBI" id="CHEBI:57540"/>
    </ligand>
</feature>
<evidence type="ECO:0000256" key="12">
    <source>
        <dbReference type="ARBA" id="ARBA00049396"/>
    </source>
</evidence>
<feature type="binding site" evidence="13">
    <location>
        <begin position="87"/>
        <end position="89"/>
    </location>
    <ligand>
        <name>NAD(+)</name>
        <dbReference type="ChEBI" id="CHEBI:57540"/>
    </ligand>
</feature>
<evidence type="ECO:0000256" key="9">
    <source>
        <dbReference type="ARBA" id="ARBA00037922"/>
    </source>
</evidence>
<organism evidence="16 17">
    <name type="scientific">Salinirubellus salinus</name>
    <dbReference type="NCBI Taxonomy" id="1364945"/>
    <lineage>
        <taxon>Archaea</taxon>
        <taxon>Methanobacteriati</taxon>
        <taxon>Methanobacteriota</taxon>
        <taxon>Stenosarchaea group</taxon>
        <taxon>Halobacteria</taxon>
        <taxon>Halobacteriales</taxon>
        <taxon>Natronomonadaceae</taxon>
        <taxon>Salinirubellus</taxon>
    </lineage>
</organism>
<dbReference type="InterPro" id="IPR022664">
    <property type="entry name" value="DapB_N_CS"/>
</dbReference>
<comment type="pathway">
    <text evidence="9 13">Amino-acid biosynthesis; L-lysine biosynthesis via DAP pathway; (S)-tetrahydrodipicolinate from L-aspartate: step 4/4.</text>
</comment>
<evidence type="ECO:0000256" key="7">
    <source>
        <dbReference type="ARBA" id="ARBA00023027"/>
    </source>
</evidence>
<feature type="active site" description="Proton donor" evidence="13">
    <location>
        <position position="147"/>
    </location>
</feature>
<feature type="domain" description="Dihydrodipicolinate reductase N-terminal" evidence="14">
    <location>
        <begin position="10"/>
        <end position="114"/>
    </location>
</feature>
<dbReference type="EC" id="1.17.1.8" evidence="10 13"/>
<dbReference type="PROSITE" id="PS01298">
    <property type="entry name" value="DAPB"/>
    <property type="match status" value="1"/>
</dbReference>
<evidence type="ECO:0000259" key="14">
    <source>
        <dbReference type="Pfam" id="PF01113"/>
    </source>
</evidence>
<keyword evidence="4 13" id="KW-0521">NADP</keyword>
<name>A0A9E7R434_9EURY</name>
<dbReference type="Pfam" id="PF01113">
    <property type="entry name" value="DapB_N"/>
    <property type="match status" value="1"/>
</dbReference>
<dbReference type="InterPro" id="IPR000846">
    <property type="entry name" value="DapB_N"/>
</dbReference>
<dbReference type="GO" id="GO:0009089">
    <property type="term" value="P:lysine biosynthetic process via diaminopimelate"/>
    <property type="evidence" value="ECO:0007669"/>
    <property type="project" value="UniProtKB-UniRule"/>
</dbReference>
<evidence type="ECO:0000313" key="17">
    <source>
        <dbReference type="Proteomes" id="UP001057580"/>
    </source>
</evidence>
<evidence type="ECO:0000259" key="15">
    <source>
        <dbReference type="Pfam" id="PF05173"/>
    </source>
</evidence>
<comment type="similarity">
    <text evidence="1 13">Belongs to the DapB family.</text>
</comment>
<dbReference type="PANTHER" id="PTHR20836">
    <property type="entry name" value="DIHYDRODIPICOLINATE REDUCTASE"/>
    <property type="match status" value="1"/>
</dbReference>
<evidence type="ECO:0000313" key="16">
    <source>
        <dbReference type="EMBL" id="UWM55048.1"/>
    </source>
</evidence>
<dbReference type="Gene3D" id="3.30.360.10">
    <property type="entry name" value="Dihydrodipicolinate Reductase, domain 2"/>
    <property type="match status" value="1"/>
</dbReference>
<dbReference type="GO" id="GO:0051287">
    <property type="term" value="F:NAD binding"/>
    <property type="evidence" value="ECO:0007669"/>
    <property type="project" value="UniProtKB-UniRule"/>
</dbReference>
<evidence type="ECO:0000256" key="8">
    <source>
        <dbReference type="ARBA" id="ARBA00023154"/>
    </source>
</evidence>
<evidence type="ECO:0000256" key="1">
    <source>
        <dbReference type="ARBA" id="ARBA00006642"/>
    </source>
</evidence>
<dbReference type="SUPFAM" id="SSF51735">
    <property type="entry name" value="NAD(P)-binding Rossmann-fold domains"/>
    <property type="match status" value="1"/>
</dbReference>
<comment type="subunit">
    <text evidence="13">Homotetramer.</text>
</comment>
<comment type="function">
    <text evidence="13">Catalyzes the conversion of 4-hydroxy-tetrahydrodipicolinate (HTPA) to tetrahydrodipicolinate.</text>
</comment>
<feature type="active site" description="Proton donor/acceptor" evidence="13">
    <location>
        <position position="143"/>
    </location>
</feature>
<comment type="caution">
    <text evidence="13">Was originally thought to be a dihydrodipicolinate reductase (DHDPR), catalyzing the conversion of dihydrodipicolinate to tetrahydrodipicolinate. However, it was shown in E.coli that the substrate of the enzymatic reaction is not dihydrodipicolinate (DHDP) but in fact (2S,4S)-4-hydroxy-2,3,4,5-tetrahydrodipicolinic acid (HTPA), the product released by the DapA-catalyzed reaction.</text>
</comment>
<dbReference type="GeneID" id="74941139"/>
<keyword evidence="17" id="KW-1185">Reference proteome</keyword>
<dbReference type="HAMAP" id="MF_00102">
    <property type="entry name" value="DapB"/>
    <property type="match status" value="1"/>
</dbReference>
<protein>
    <recommendedName>
        <fullName evidence="10 13">4-hydroxy-tetrahydrodipicolinate reductase</fullName>
        <shortName evidence="13">HTPA reductase</shortName>
        <ecNumber evidence="10 13">1.17.1.8</ecNumber>
    </recommendedName>
</protein>
<dbReference type="RefSeq" id="WP_260594100.1">
    <property type="nucleotide sequence ID" value="NZ_CP104003.1"/>
</dbReference>
<dbReference type="AlphaFoldDB" id="A0A9E7R434"/>
<proteinExistence type="inferred from homology"/>